<reference evidence="2 3" key="2">
    <citation type="journal article" date="2018" name="Plant J.">
        <title>The Physcomitrella patens chromosome-scale assembly reveals moss genome structure and evolution.</title>
        <authorList>
            <person name="Lang D."/>
            <person name="Ullrich K.K."/>
            <person name="Murat F."/>
            <person name="Fuchs J."/>
            <person name="Jenkins J."/>
            <person name="Haas F.B."/>
            <person name="Piednoel M."/>
            <person name="Gundlach H."/>
            <person name="Van Bel M."/>
            <person name="Meyberg R."/>
            <person name="Vives C."/>
            <person name="Morata J."/>
            <person name="Symeonidi A."/>
            <person name="Hiss M."/>
            <person name="Muchero W."/>
            <person name="Kamisugi Y."/>
            <person name="Saleh O."/>
            <person name="Blanc G."/>
            <person name="Decker E.L."/>
            <person name="van Gessel N."/>
            <person name="Grimwood J."/>
            <person name="Hayes R.D."/>
            <person name="Graham S.W."/>
            <person name="Gunter L.E."/>
            <person name="McDaniel S.F."/>
            <person name="Hoernstein S.N.W."/>
            <person name="Larsson A."/>
            <person name="Li F.W."/>
            <person name="Perroud P.F."/>
            <person name="Phillips J."/>
            <person name="Ranjan P."/>
            <person name="Rokshar D.S."/>
            <person name="Rothfels C.J."/>
            <person name="Schneider L."/>
            <person name="Shu S."/>
            <person name="Stevenson D.W."/>
            <person name="Thummler F."/>
            <person name="Tillich M."/>
            <person name="Villarreal Aguilar J.C."/>
            <person name="Widiez T."/>
            <person name="Wong G.K."/>
            <person name="Wymore A."/>
            <person name="Zhang Y."/>
            <person name="Zimmer A.D."/>
            <person name="Quatrano R.S."/>
            <person name="Mayer K.F.X."/>
            <person name="Goodstein D."/>
            <person name="Casacuberta J.M."/>
            <person name="Vandepoele K."/>
            <person name="Reski R."/>
            <person name="Cuming A.C."/>
            <person name="Tuskan G.A."/>
            <person name="Maumus F."/>
            <person name="Salse J."/>
            <person name="Schmutz J."/>
            <person name="Rensing S.A."/>
        </authorList>
    </citation>
    <scope>NUCLEOTIDE SEQUENCE [LARGE SCALE GENOMIC DNA]</scope>
    <source>
        <strain evidence="2 3">cv. Gransden 2004</strain>
    </source>
</reference>
<reference evidence="2" key="3">
    <citation type="submission" date="2020-12" db="UniProtKB">
        <authorList>
            <consortium name="EnsemblPlants"/>
        </authorList>
    </citation>
    <scope>IDENTIFICATION</scope>
</reference>
<protein>
    <submittedName>
        <fullName evidence="2">Uncharacterized protein</fullName>
    </submittedName>
</protein>
<keyword evidence="1" id="KW-0175">Coiled coil</keyword>
<dbReference type="Gramene" id="Pp3c4_17930V3.3">
    <property type="protein sequence ID" value="Pp3c4_17930V3.3"/>
    <property type="gene ID" value="Pp3c4_17930"/>
</dbReference>
<evidence type="ECO:0000313" key="3">
    <source>
        <dbReference type="Proteomes" id="UP000006727"/>
    </source>
</evidence>
<sequence length="89" mass="9993">MEEHLDGLAEQLQSVEAQKQTLAALASEETQLKNELSLFSTISGIIPDLAKANVFAGTLLDNEDVREFTLDYSDMSPYQQSKTIWDMIR</sequence>
<name>A0A7I4DIK4_PHYPA</name>
<dbReference type="AlphaFoldDB" id="A0A7I4DIK4"/>
<proteinExistence type="predicted"/>
<reference evidence="2 3" key="1">
    <citation type="journal article" date="2008" name="Science">
        <title>The Physcomitrella genome reveals evolutionary insights into the conquest of land by plants.</title>
        <authorList>
            <person name="Rensing S."/>
            <person name="Lang D."/>
            <person name="Zimmer A."/>
            <person name="Terry A."/>
            <person name="Salamov A."/>
            <person name="Shapiro H."/>
            <person name="Nishiyama T."/>
            <person name="Perroud P.-F."/>
            <person name="Lindquist E."/>
            <person name="Kamisugi Y."/>
            <person name="Tanahashi T."/>
            <person name="Sakakibara K."/>
            <person name="Fujita T."/>
            <person name="Oishi K."/>
            <person name="Shin-I T."/>
            <person name="Kuroki Y."/>
            <person name="Toyoda A."/>
            <person name="Suzuki Y."/>
            <person name="Hashimoto A."/>
            <person name="Yamaguchi K."/>
            <person name="Sugano A."/>
            <person name="Kohara Y."/>
            <person name="Fujiyama A."/>
            <person name="Anterola A."/>
            <person name="Aoki S."/>
            <person name="Ashton N."/>
            <person name="Barbazuk W.B."/>
            <person name="Barker E."/>
            <person name="Bennetzen J."/>
            <person name="Bezanilla M."/>
            <person name="Blankenship R."/>
            <person name="Cho S.H."/>
            <person name="Dutcher S."/>
            <person name="Estelle M."/>
            <person name="Fawcett J.A."/>
            <person name="Gundlach H."/>
            <person name="Hanada K."/>
            <person name="Heyl A."/>
            <person name="Hicks K.A."/>
            <person name="Hugh J."/>
            <person name="Lohr M."/>
            <person name="Mayer K."/>
            <person name="Melkozernov A."/>
            <person name="Murata T."/>
            <person name="Nelson D."/>
            <person name="Pils B."/>
            <person name="Prigge M."/>
            <person name="Reiss B."/>
            <person name="Renner T."/>
            <person name="Rombauts S."/>
            <person name="Rushton P."/>
            <person name="Sanderfoot A."/>
            <person name="Schween G."/>
            <person name="Shiu S.-H."/>
            <person name="Stueber K."/>
            <person name="Theodoulou F.L."/>
            <person name="Tu H."/>
            <person name="Van de Peer Y."/>
            <person name="Verrier P.J."/>
            <person name="Waters E."/>
            <person name="Wood A."/>
            <person name="Yang L."/>
            <person name="Cove D."/>
            <person name="Cuming A."/>
            <person name="Hasebe M."/>
            <person name="Lucas S."/>
            <person name="Mishler D.B."/>
            <person name="Reski R."/>
            <person name="Grigoriev I."/>
            <person name="Quatrano R.S."/>
            <person name="Boore J.L."/>
        </authorList>
    </citation>
    <scope>NUCLEOTIDE SEQUENCE [LARGE SCALE GENOMIC DNA]</scope>
    <source>
        <strain evidence="2 3">cv. Gransden 2004</strain>
    </source>
</reference>
<dbReference type="Proteomes" id="UP000006727">
    <property type="component" value="Chromosome 4"/>
</dbReference>
<feature type="coiled-coil region" evidence="1">
    <location>
        <begin position="5"/>
        <end position="35"/>
    </location>
</feature>
<evidence type="ECO:0000256" key="1">
    <source>
        <dbReference type="SAM" id="Coils"/>
    </source>
</evidence>
<evidence type="ECO:0000313" key="2">
    <source>
        <dbReference type="EnsemblPlants" id="Pp3c4_17930V3.3"/>
    </source>
</evidence>
<dbReference type="EMBL" id="ABEU02000004">
    <property type="status" value="NOT_ANNOTATED_CDS"/>
    <property type="molecule type" value="Genomic_DNA"/>
</dbReference>
<dbReference type="EnsemblPlants" id="Pp3c4_17930V3.3">
    <property type="protein sequence ID" value="Pp3c4_17930V3.3"/>
    <property type="gene ID" value="Pp3c4_17930"/>
</dbReference>
<keyword evidence="3" id="KW-1185">Reference proteome</keyword>
<dbReference type="Gene3D" id="3.30.160.570">
    <property type="entry name" value="Ncd80 complex, Spc24 subunit"/>
    <property type="match status" value="1"/>
</dbReference>
<accession>A0A7I4DIK4</accession>
<organism evidence="2 3">
    <name type="scientific">Physcomitrium patens</name>
    <name type="common">Spreading-leaved earth moss</name>
    <name type="synonym">Physcomitrella patens</name>
    <dbReference type="NCBI Taxonomy" id="3218"/>
    <lineage>
        <taxon>Eukaryota</taxon>
        <taxon>Viridiplantae</taxon>
        <taxon>Streptophyta</taxon>
        <taxon>Embryophyta</taxon>
        <taxon>Bryophyta</taxon>
        <taxon>Bryophytina</taxon>
        <taxon>Bryopsida</taxon>
        <taxon>Funariidae</taxon>
        <taxon>Funariales</taxon>
        <taxon>Funariaceae</taxon>
        <taxon>Physcomitrium</taxon>
    </lineage>
</organism>